<evidence type="ECO:0000256" key="4">
    <source>
        <dbReference type="ARBA" id="ARBA00022679"/>
    </source>
</evidence>
<evidence type="ECO:0000256" key="6">
    <source>
        <dbReference type="ARBA" id="ARBA00022777"/>
    </source>
</evidence>
<organism evidence="13 14">
    <name type="scientific">Candidatus Chryseopegocella kryptomonas</name>
    <dbReference type="NCBI Taxonomy" id="1633643"/>
    <lineage>
        <taxon>Bacteria</taxon>
        <taxon>Pseudomonadati</taxon>
        <taxon>Candidatus Kryptoniota</taxon>
        <taxon>Candidatus Chryseopegocella</taxon>
    </lineage>
</organism>
<dbReference type="InterPro" id="IPR036890">
    <property type="entry name" value="HATPase_C_sf"/>
</dbReference>
<sequence>MEQRILSQIEEFLEEIDKSLREELSSNFSSIKREDIEKIHEILIKYIHKVIELAKKGRSVHERVLHSIIQNYSDAVIALDNDYKIFFWNKGAERIFGYTAEEMLGKTVDPIIPQELREKGELEWLFEETLRRGYIENYETERITKDGRRIIVNLSRSLIKDESGEILGSIAIVKDVTKVKELEKQIQHSDKLALIGQIAAGIAHEIGTPLNVISGNAEYIMMEMGEDNPYKEELETIISQAERIANLIKQLLEFARPRKPNYKKVDVNKEIAHVVELLRHQFEKSNIKLNLKFSDDLPYIWADCSQIHQVFLNIIVNAIQAINENGLIEIETFARDGYVNIKFKDNGVGILPEHLDKIFEPFFTTKEAGKGTGLGLAVSKRITDEHRGKIEVESTPGKGTVFTVKFPTYTTKEDEQDDGGEPGST</sequence>
<dbReference type="CDD" id="cd00130">
    <property type="entry name" value="PAS"/>
    <property type="match status" value="1"/>
</dbReference>
<dbReference type="GO" id="GO:0000155">
    <property type="term" value="F:phosphorelay sensor kinase activity"/>
    <property type="evidence" value="ECO:0007669"/>
    <property type="project" value="InterPro"/>
</dbReference>
<feature type="domain" description="PAS" evidence="11">
    <location>
        <begin position="61"/>
        <end position="133"/>
    </location>
</feature>
<dbReference type="PROSITE" id="PS50109">
    <property type="entry name" value="HIS_KIN"/>
    <property type="match status" value="1"/>
</dbReference>
<dbReference type="InterPro" id="IPR035965">
    <property type="entry name" value="PAS-like_dom_sf"/>
</dbReference>
<evidence type="ECO:0000259" key="11">
    <source>
        <dbReference type="PROSITE" id="PS50112"/>
    </source>
</evidence>
<dbReference type="Proteomes" id="UP000199197">
    <property type="component" value="Unassembled WGS sequence"/>
</dbReference>
<dbReference type="InterPro" id="IPR036097">
    <property type="entry name" value="HisK_dim/P_sf"/>
</dbReference>
<dbReference type="SUPFAM" id="SSF55874">
    <property type="entry name" value="ATPase domain of HSP90 chaperone/DNA topoisomerase II/histidine kinase"/>
    <property type="match status" value="1"/>
</dbReference>
<dbReference type="Pfam" id="PF02518">
    <property type="entry name" value="HATPase_c"/>
    <property type="match status" value="1"/>
</dbReference>
<proteinExistence type="predicted"/>
<dbReference type="Gene3D" id="3.30.565.10">
    <property type="entry name" value="Histidine kinase-like ATPase, C-terminal domain"/>
    <property type="match status" value="1"/>
</dbReference>
<evidence type="ECO:0000259" key="10">
    <source>
        <dbReference type="PROSITE" id="PS50109"/>
    </source>
</evidence>
<accession>A0A0N7MWC2</accession>
<dbReference type="CDD" id="cd00082">
    <property type="entry name" value="HisKA"/>
    <property type="match status" value="1"/>
</dbReference>
<dbReference type="SMART" id="SM00091">
    <property type="entry name" value="PAS"/>
    <property type="match status" value="1"/>
</dbReference>
<feature type="domain" description="Histidine kinase" evidence="10">
    <location>
        <begin position="201"/>
        <end position="410"/>
    </location>
</feature>
<dbReference type="PANTHER" id="PTHR43065">
    <property type="entry name" value="SENSOR HISTIDINE KINASE"/>
    <property type="match status" value="1"/>
</dbReference>
<dbReference type="Pfam" id="PF00512">
    <property type="entry name" value="HisKA"/>
    <property type="match status" value="1"/>
</dbReference>
<dbReference type="InterPro" id="IPR003594">
    <property type="entry name" value="HATPase_dom"/>
</dbReference>
<evidence type="ECO:0000256" key="2">
    <source>
        <dbReference type="ARBA" id="ARBA00012438"/>
    </source>
</evidence>
<evidence type="ECO:0000256" key="7">
    <source>
        <dbReference type="ARBA" id="ARBA00022840"/>
    </source>
</evidence>
<dbReference type="PROSITE" id="PS50112">
    <property type="entry name" value="PAS"/>
    <property type="match status" value="1"/>
</dbReference>
<comment type="catalytic activity">
    <reaction evidence="1">
        <text>ATP + protein L-histidine = ADP + protein N-phospho-L-histidine.</text>
        <dbReference type="EC" id="2.7.13.3"/>
    </reaction>
</comment>
<keyword evidence="3" id="KW-0597">Phosphoprotein</keyword>
<feature type="compositionally biased region" description="Acidic residues" evidence="9">
    <location>
        <begin position="414"/>
        <end position="425"/>
    </location>
</feature>
<dbReference type="SUPFAM" id="SSF55785">
    <property type="entry name" value="PYP-like sensor domain (PAS domain)"/>
    <property type="match status" value="1"/>
</dbReference>
<dbReference type="InterPro" id="IPR000014">
    <property type="entry name" value="PAS"/>
</dbReference>
<protein>
    <recommendedName>
        <fullName evidence="2">histidine kinase</fullName>
        <ecNumber evidence="2">2.7.13.3</ecNumber>
    </recommendedName>
</protein>
<feature type="domain" description="PAC" evidence="12">
    <location>
        <begin position="136"/>
        <end position="188"/>
    </location>
</feature>
<evidence type="ECO:0000256" key="9">
    <source>
        <dbReference type="SAM" id="MobiDB-lite"/>
    </source>
</evidence>
<dbReference type="PROSITE" id="PS50113">
    <property type="entry name" value="PAC"/>
    <property type="match status" value="1"/>
</dbReference>
<dbReference type="EMBL" id="CZVW01000004">
    <property type="protein sequence ID" value="CUS98235.1"/>
    <property type="molecule type" value="Genomic_DNA"/>
</dbReference>
<dbReference type="InterPro" id="IPR004358">
    <property type="entry name" value="Sig_transdc_His_kin-like_C"/>
</dbReference>
<dbReference type="SUPFAM" id="SSF47384">
    <property type="entry name" value="Homodimeric domain of signal transducing histidine kinase"/>
    <property type="match status" value="1"/>
</dbReference>
<dbReference type="RefSeq" id="WP_092347801.1">
    <property type="nucleotide sequence ID" value="NZ_CZVW01000004.1"/>
</dbReference>
<evidence type="ECO:0000313" key="14">
    <source>
        <dbReference type="Proteomes" id="UP000199197"/>
    </source>
</evidence>
<dbReference type="SMART" id="SM00086">
    <property type="entry name" value="PAC"/>
    <property type="match status" value="1"/>
</dbReference>
<evidence type="ECO:0000256" key="5">
    <source>
        <dbReference type="ARBA" id="ARBA00022741"/>
    </source>
</evidence>
<keyword evidence="4" id="KW-0808">Transferase</keyword>
<evidence type="ECO:0000313" key="13">
    <source>
        <dbReference type="EMBL" id="CUS98235.1"/>
    </source>
</evidence>
<keyword evidence="14" id="KW-1185">Reference proteome</keyword>
<keyword evidence="8" id="KW-0902">Two-component regulatory system</keyword>
<evidence type="ECO:0000256" key="3">
    <source>
        <dbReference type="ARBA" id="ARBA00022553"/>
    </source>
</evidence>
<reference evidence="14" key="1">
    <citation type="submission" date="2015-11" db="EMBL/GenBank/DDBJ databases">
        <authorList>
            <person name="Varghese N."/>
        </authorList>
    </citation>
    <scope>NUCLEOTIDE SEQUENCE [LARGE SCALE GENOMIC DNA]</scope>
    <source>
        <strain evidence="14">JGI-23</strain>
    </source>
</reference>
<keyword evidence="7" id="KW-0067">ATP-binding</keyword>
<dbReference type="OrthoDB" id="9815750at2"/>
<dbReference type="InterPro" id="IPR000700">
    <property type="entry name" value="PAS-assoc_C"/>
</dbReference>
<feature type="region of interest" description="Disordered" evidence="9">
    <location>
        <begin position="406"/>
        <end position="425"/>
    </location>
</feature>
<evidence type="ECO:0000256" key="1">
    <source>
        <dbReference type="ARBA" id="ARBA00000085"/>
    </source>
</evidence>
<evidence type="ECO:0000256" key="8">
    <source>
        <dbReference type="ARBA" id="ARBA00023012"/>
    </source>
</evidence>
<dbReference type="Pfam" id="PF13426">
    <property type="entry name" value="PAS_9"/>
    <property type="match status" value="1"/>
</dbReference>
<dbReference type="InterPro" id="IPR003661">
    <property type="entry name" value="HisK_dim/P_dom"/>
</dbReference>
<dbReference type="InterPro" id="IPR005467">
    <property type="entry name" value="His_kinase_dom"/>
</dbReference>
<evidence type="ECO:0000259" key="12">
    <source>
        <dbReference type="PROSITE" id="PS50113"/>
    </source>
</evidence>
<name>A0A0N7MWC2_9BACT</name>
<dbReference type="PANTHER" id="PTHR43065:SF10">
    <property type="entry name" value="PEROXIDE STRESS-ACTIVATED HISTIDINE KINASE MAK3"/>
    <property type="match status" value="1"/>
</dbReference>
<keyword evidence="5" id="KW-0547">Nucleotide-binding</keyword>
<keyword evidence="6" id="KW-0418">Kinase</keyword>
<dbReference type="Gene3D" id="1.10.287.130">
    <property type="match status" value="1"/>
</dbReference>
<dbReference type="SMART" id="SM00387">
    <property type="entry name" value="HATPase_c"/>
    <property type="match status" value="1"/>
</dbReference>
<dbReference type="FunFam" id="3.30.565.10:FF:000006">
    <property type="entry name" value="Sensor histidine kinase WalK"/>
    <property type="match status" value="1"/>
</dbReference>
<dbReference type="PRINTS" id="PR00344">
    <property type="entry name" value="BCTRLSENSOR"/>
</dbReference>
<gene>
    <name evidence="13" type="ORF">JGI23_00442</name>
</gene>
<dbReference type="InterPro" id="IPR001610">
    <property type="entry name" value="PAC"/>
</dbReference>
<dbReference type="GO" id="GO:0005524">
    <property type="term" value="F:ATP binding"/>
    <property type="evidence" value="ECO:0007669"/>
    <property type="project" value="UniProtKB-KW"/>
</dbReference>
<dbReference type="AlphaFoldDB" id="A0A0N7MWC2"/>
<dbReference type="EC" id="2.7.13.3" evidence="2"/>
<dbReference type="Gene3D" id="3.30.450.20">
    <property type="entry name" value="PAS domain"/>
    <property type="match status" value="1"/>
</dbReference>
<dbReference type="NCBIfam" id="TIGR00229">
    <property type="entry name" value="sensory_box"/>
    <property type="match status" value="1"/>
</dbReference>
<dbReference type="SMART" id="SM00388">
    <property type="entry name" value="HisKA"/>
    <property type="match status" value="1"/>
</dbReference>